<accession>A0ABD7X771</accession>
<gene>
    <name evidence="1" type="ORF">PWB86_00805</name>
</gene>
<proteinExistence type="predicted"/>
<dbReference type="Proteomes" id="UP001214131">
    <property type="component" value="Chromosome"/>
</dbReference>
<dbReference type="RefSeq" id="WP_159251270.1">
    <property type="nucleotide sequence ID" value="NZ_CAKMAM010000001.1"/>
</dbReference>
<organism evidence="1 2">
    <name type="scientific">Pediococcus pentosaceus</name>
    <dbReference type="NCBI Taxonomy" id="1255"/>
    <lineage>
        <taxon>Bacteria</taxon>
        <taxon>Bacillati</taxon>
        <taxon>Bacillota</taxon>
        <taxon>Bacilli</taxon>
        <taxon>Lactobacillales</taxon>
        <taxon>Lactobacillaceae</taxon>
        <taxon>Pediococcus</taxon>
    </lineage>
</organism>
<reference evidence="1 2" key="1">
    <citation type="submission" date="2023-02" db="EMBL/GenBank/DDBJ databases">
        <title>Comparative genomics and fermentation flavor characterization of five lactic acid bacteria reveal flavor biosynthesis metabolic pathways in fermented muskmelon puree.</title>
        <authorList>
            <person name="Yuan L."/>
            <person name="Li M."/>
            <person name="Xu X."/>
            <person name="Lao F."/>
            <person name="Wu J."/>
        </authorList>
    </citation>
    <scope>NUCLEOTIDE SEQUENCE [LARGE SCALE GENOMIC DNA]</scope>
    <source>
        <strain evidence="1 2">Ca-4</strain>
    </source>
</reference>
<name>A0ABD7X771_PEDPE</name>
<evidence type="ECO:0000313" key="2">
    <source>
        <dbReference type="Proteomes" id="UP001214131"/>
    </source>
</evidence>
<sequence length="58" mass="6722">MEIVPPEKLMPKINESKTEMIGIGHYLREYPERSLCAGEDALAIQEDNERSFKSNKKR</sequence>
<dbReference type="EMBL" id="CP118739">
    <property type="protein sequence ID" value="WEA57456.1"/>
    <property type="molecule type" value="Genomic_DNA"/>
</dbReference>
<evidence type="ECO:0000313" key="1">
    <source>
        <dbReference type="EMBL" id="WEA57456.1"/>
    </source>
</evidence>
<dbReference type="AlphaFoldDB" id="A0ABD7X771"/>
<protein>
    <submittedName>
        <fullName evidence="1">Uncharacterized protein</fullName>
    </submittedName>
</protein>